<gene>
    <name evidence="1" type="ORF">V3328_02950</name>
</gene>
<accession>A0AAW9RSE7</accession>
<dbReference type="AlphaFoldDB" id="A0AAW9RSE7"/>
<sequence>MPLAPALAAAICAAEVFSLHAGDHAMAGKRPVGLSMWRPDVDWTTDGPSVPGLTFLPSRLWLIGLGNLGQAYAWLLACLPYPTGTLELVLQDFDRLAVSNDSTSILTNLDVVDRMKTRWASDWMEARGFKTFLEERRFGAWMHRTDDEPAVALCSVDNAPARSALERAGFDFVVESGLGAGPQSFRNFSMHTFPGPRRAEQLWPATEVTNGPDVSGMPAYAKLKKDGLDQCGLAQLASRTVGVPFVGLVAATFVISELLRRLHGGLSYGVISGSTMCLDDLEVAAVQRGPYAHGFVQVNGGEI</sequence>
<organism evidence="1 2">
    <name type="scientific">Microbaculum marinum</name>
    <dbReference type="NCBI Taxonomy" id="1764581"/>
    <lineage>
        <taxon>Bacteria</taxon>
        <taxon>Pseudomonadati</taxon>
        <taxon>Pseudomonadota</taxon>
        <taxon>Alphaproteobacteria</taxon>
        <taxon>Hyphomicrobiales</taxon>
        <taxon>Tepidamorphaceae</taxon>
        <taxon>Microbaculum</taxon>
    </lineage>
</organism>
<dbReference type="InterPro" id="IPR035985">
    <property type="entry name" value="Ubiquitin-activating_enz"/>
</dbReference>
<evidence type="ECO:0008006" key="3">
    <source>
        <dbReference type="Google" id="ProtNLM"/>
    </source>
</evidence>
<protein>
    <recommendedName>
        <fullName evidence="3">THIF-type NAD/FAD binding fold domain-containing protein</fullName>
    </recommendedName>
</protein>
<comment type="caution">
    <text evidence="1">The sequence shown here is derived from an EMBL/GenBank/DDBJ whole genome shotgun (WGS) entry which is preliminary data.</text>
</comment>
<reference evidence="1 2" key="1">
    <citation type="submission" date="2024-02" db="EMBL/GenBank/DDBJ databases">
        <title>Genome analysis and characterization of Microbaculum marinisediminis sp. nov., isolated from marine sediment.</title>
        <authorList>
            <person name="Du Z.-J."/>
            <person name="Ye Y.-Q."/>
            <person name="Zhang Z.-R."/>
            <person name="Yuan S.-M."/>
            <person name="Zhang X.-Y."/>
        </authorList>
    </citation>
    <scope>NUCLEOTIDE SEQUENCE [LARGE SCALE GENOMIC DNA]</scope>
    <source>
        <strain evidence="1 2">SDUM1044001</strain>
    </source>
</reference>
<evidence type="ECO:0000313" key="2">
    <source>
        <dbReference type="Proteomes" id="UP001378188"/>
    </source>
</evidence>
<dbReference type="EMBL" id="JAZHOF010000001">
    <property type="protein sequence ID" value="MEJ8570411.1"/>
    <property type="molecule type" value="Genomic_DNA"/>
</dbReference>
<dbReference type="Proteomes" id="UP001378188">
    <property type="component" value="Unassembled WGS sequence"/>
</dbReference>
<keyword evidence="2" id="KW-1185">Reference proteome</keyword>
<evidence type="ECO:0000313" key="1">
    <source>
        <dbReference type="EMBL" id="MEJ8570411.1"/>
    </source>
</evidence>
<name>A0AAW9RSE7_9HYPH</name>
<dbReference type="GO" id="GO:0008641">
    <property type="term" value="F:ubiquitin-like modifier activating enzyme activity"/>
    <property type="evidence" value="ECO:0007669"/>
    <property type="project" value="InterPro"/>
</dbReference>
<proteinExistence type="predicted"/>
<dbReference type="RefSeq" id="WP_340328140.1">
    <property type="nucleotide sequence ID" value="NZ_JAZHOF010000001.1"/>
</dbReference>
<dbReference type="SUPFAM" id="SSF69572">
    <property type="entry name" value="Activating enzymes of the ubiquitin-like proteins"/>
    <property type="match status" value="1"/>
</dbReference>